<name>A0A9D2Q9H3_9FIRM</name>
<proteinExistence type="predicted"/>
<dbReference type="AlphaFoldDB" id="A0A9D2Q9H3"/>
<sequence length="266" mass="29518">MIYIYSGDRLRETDSLRQALKLEEGELRGQRPVVSAVGAGGKTTTLHRLADEYVRAGVPVLVTTTTHIMKEDREWFLSGFPEEKIEEQLQKAGQAWVGEPAPGGKLGRLPDAALEKLLKWEIPDRKDPENGRRRKVPVLIEADGAKRMPVKVPAEHEPVILPCTSHVLSVYGLDSVGKKIEDTVFRPELAEILLKKKRTECVTEEDIARLAASDLAGRKGCPKTAVYTVVLNKADDEKLRKTALAVCRLLGDRGIRQVVVTGRRKS</sequence>
<dbReference type="NCBIfam" id="TIGR03172">
    <property type="entry name" value="selenium cofactor biosynthesis protein YqeC"/>
    <property type="match status" value="1"/>
</dbReference>
<dbReference type="InterPro" id="IPR036565">
    <property type="entry name" value="Mur-like_cat_sf"/>
</dbReference>
<dbReference type="EMBL" id="DWVY01000053">
    <property type="protein sequence ID" value="HJC75389.1"/>
    <property type="molecule type" value="Genomic_DNA"/>
</dbReference>
<evidence type="ECO:0000313" key="2">
    <source>
        <dbReference type="Proteomes" id="UP000823902"/>
    </source>
</evidence>
<organism evidence="1 2">
    <name type="scientific">Candidatus Mediterraneibacter faecavium</name>
    <dbReference type="NCBI Taxonomy" id="2838668"/>
    <lineage>
        <taxon>Bacteria</taxon>
        <taxon>Bacillati</taxon>
        <taxon>Bacillota</taxon>
        <taxon>Clostridia</taxon>
        <taxon>Lachnospirales</taxon>
        <taxon>Lachnospiraceae</taxon>
        <taxon>Mediterraneibacter</taxon>
    </lineage>
</organism>
<dbReference type="Pfam" id="PF19842">
    <property type="entry name" value="YqeC"/>
    <property type="match status" value="1"/>
</dbReference>
<dbReference type="GO" id="GO:0005524">
    <property type="term" value="F:ATP binding"/>
    <property type="evidence" value="ECO:0007669"/>
    <property type="project" value="InterPro"/>
</dbReference>
<reference evidence="1" key="2">
    <citation type="submission" date="2021-04" db="EMBL/GenBank/DDBJ databases">
        <authorList>
            <person name="Gilroy R."/>
        </authorList>
    </citation>
    <scope>NUCLEOTIDE SEQUENCE</scope>
    <source>
        <strain evidence="1">CHK196-7946</strain>
    </source>
</reference>
<dbReference type="SUPFAM" id="SSF53623">
    <property type="entry name" value="MurD-like peptide ligases, catalytic domain"/>
    <property type="match status" value="1"/>
</dbReference>
<gene>
    <name evidence="1" type="primary">yqeC</name>
    <name evidence="1" type="ORF">H9697_10680</name>
</gene>
<dbReference type="InterPro" id="IPR017587">
    <property type="entry name" value="YqeC"/>
</dbReference>
<accession>A0A9D2Q9H3</accession>
<protein>
    <submittedName>
        <fullName evidence="1">Selenium-dependent hydroxylase accessory protein YqeC</fullName>
    </submittedName>
</protein>
<evidence type="ECO:0000313" key="1">
    <source>
        <dbReference type="EMBL" id="HJC75389.1"/>
    </source>
</evidence>
<dbReference type="Proteomes" id="UP000823902">
    <property type="component" value="Unassembled WGS sequence"/>
</dbReference>
<reference evidence="1" key="1">
    <citation type="journal article" date="2021" name="PeerJ">
        <title>Extensive microbial diversity within the chicken gut microbiome revealed by metagenomics and culture.</title>
        <authorList>
            <person name="Gilroy R."/>
            <person name="Ravi A."/>
            <person name="Getino M."/>
            <person name="Pursley I."/>
            <person name="Horton D.L."/>
            <person name="Alikhan N.F."/>
            <person name="Baker D."/>
            <person name="Gharbi K."/>
            <person name="Hall N."/>
            <person name="Watson M."/>
            <person name="Adriaenssens E.M."/>
            <person name="Foster-Nyarko E."/>
            <person name="Jarju S."/>
            <person name="Secka A."/>
            <person name="Antonio M."/>
            <person name="Oren A."/>
            <person name="Chaudhuri R.R."/>
            <person name="La Ragione R."/>
            <person name="Hildebrand F."/>
            <person name="Pallen M.J."/>
        </authorList>
    </citation>
    <scope>NUCLEOTIDE SEQUENCE</scope>
    <source>
        <strain evidence="1">CHK196-7946</strain>
    </source>
</reference>
<comment type="caution">
    <text evidence="1">The sequence shown here is derived from an EMBL/GenBank/DDBJ whole genome shotgun (WGS) entry which is preliminary data.</text>
</comment>